<keyword evidence="4" id="KW-1185">Reference proteome</keyword>
<reference evidence="3 4" key="1">
    <citation type="submission" date="2019-10" db="EMBL/GenBank/DDBJ databases">
        <title>Whole genome shotgun sequence of Acrocarpospora pleiomorpha NBRC 16267.</title>
        <authorList>
            <person name="Ichikawa N."/>
            <person name="Kimura A."/>
            <person name="Kitahashi Y."/>
            <person name="Komaki H."/>
            <person name="Oguchi A."/>
        </authorList>
    </citation>
    <scope>NUCLEOTIDE SEQUENCE [LARGE SCALE GENOMIC DNA]</scope>
    <source>
        <strain evidence="3 4">NBRC 16267</strain>
    </source>
</reference>
<dbReference type="Proteomes" id="UP000377595">
    <property type="component" value="Unassembled WGS sequence"/>
</dbReference>
<evidence type="ECO:0000313" key="4">
    <source>
        <dbReference type="Proteomes" id="UP000377595"/>
    </source>
</evidence>
<organism evidence="3 4">
    <name type="scientific">Acrocarpospora pleiomorpha</name>
    <dbReference type="NCBI Taxonomy" id="90975"/>
    <lineage>
        <taxon>Bacteria</taxon>
        <taxon>Bacillati</taxon>
        <taxon>Actinomycetota</taxon>
        <taxon>Actinomycetes</taxon>
        <taxon>Streptosporangiales</taxon>
        <taxon>Streptosporangiaceae</taxon>
        <taxon>Acrocarpospora</taxon>
    </lineage>
</organism>
<dbReference type="AlphaFoldDB" id="A0A5M3XAM5"/>
<dbReference type="RefSeq" id="WP_155342819.1">
    <property type="nucleotide sequence ID" value="NZ_BAAAHM010000001.1"/>
</dbReference>
<evidence type="ECO:0000313" key="3">
    <source>
        <dbReference type="EMBL" id="GES17686.1"/>
    </source>
</evidence>
<comment type="caution">
    <text evidence="3">The sequence shown here is derived from an EMBL/GenBank/DDBJ whole genome shotgun (WGS) entry which is preliminary data.</text>
</comment>
<dbReference type="OrthoDB" id="10008670at2"/>
<feature type="signal peptide" evidence="2">
    <location>
        <begin position="1"/>
        <end position="22"/>
    </location>
</feature>
<name>A0A5M3XAM5_9ACTN</name>
<feature type="region of interest" description="Disordered" evidence="1">
    <location>
        <begin position="42"/>
        <end position="65"/>
    </location>
</feature>
<evidence type="ECO:0000256" key="2">
    <source>
        <dbReference type="SAM" id="SignalP"/>
    </source>
</evidence>
<feature type="chain" id="PRO_5024311913" evidence="2">
    <location>
        <begin position="23"/>
        <end position="108"/>
    </location>
</feature>
<accession>A0A5M3XAM5</accession>
<keyword evidence="2" id="KW-0732">Signal</keyword>
<sequence length="108" mass="11055">MKRTLLALSVAVCTALPATAHAAAIPPPAPVPAVKAPVPALSGIPKPKPPVPPTSVPRPPKPILPAGDQEPDALAILIADLIKELGTAVKIKIAEKLTELKDKLVLVP</sequence>
<gene>
    <name evidence="3" type="ORF">Aple_005810</name>
</gene>
<feature type="compositionally biased region" description="Pro residues" evidence="1">
    <location>
        <begin position="46"/>
        <end position="63"/>
    </location>
</feature>
<evidence type="ECO:0000256" key="1">
    <source>
        <dbReference type="SAM" id="MobiDB-lite"/>
    </source>
</evidence>
<protein>
    <submittedName>
        <fullName evidence="3">Uncharacterized protein</fullName>
    </submittedName>
</protein>
<proteinExistence type="predicted"/>
<dbReference type="EMBL" id="BLAF01000004">
    <property type="protein sequence ID" value="GES17686.1"/>
    <property type="molecule type" value="Genomic_DNA"/>
</dbReference>